<reference evidence="3" key="1">
    <citation type="journal article" date="2019" name="Int. J. Syst. Evol. Microbiol.">
        <title>The Global Catalogue of Microorganisms (GCM) 10K type strain sequencing project: providing services to taxonomists for standard genome sequencing and annotation.</title>
        <authorList>
            <consortium name="The Broad Institute Genomics Platform"/>
            <consortium name="The Broad Institute Genome Sequencing Center for Infectious Disease"/>
            <person name="Wu L."/>
            <person name="Ma J."/>
        </authorList>
    </citation>
    <scope>NUCLEOTIDE SEQUENCE [LARGE SCALE GENOMIC DNA]</scope>
    <source>
        <strain evidence="3">CG52</strain>
    </source>
</reference>
<evidence type="ECO:0000256" key="1">
    <source>
        <dbReference type="SAM" id="MobiDB-lite"/>
    </source>
</evidence>
<protein>
    <submittedName>
        <fullName evidence="2">Uncharacterized protein</fullName>
    </submittedName>
</protein>
<accession>A0ABW4M487</accession>
<evidence type="ECO:0000313" key="2">
    <source>
        <dbReference type="EMBL" id="MFD1745787.1"/>
    </source>
</evidence>
<dbReference type="EMBL" id="JBHUEQ010000016">
    <property type="protein sequence ID" value="MFD1745787.1"/>
    <property type="molecule type" value="Genomic_DNA"/>
</dbReference>
<feature type="region of interest" description="Disordered" evidence="1">
    <location>
        <begin position="357"/>
        <end position="384"/>
    </location>
</feature>
<comment type="caution">
    <text evidence="2">The sequence shown here is derived from an EMBL/GenBank/DDBJ whole genome shotgun (WGS) entry which is preliminary data.</text>
</comment>
<keyword evidence="3" id="KW-1185">Reference proteome</keyword>
<evidence type="ECO:0000313" key="3">
    <source>
        <dbReference type="Proteomes" id="UP001597322"/>
    </source>
</evidence>
<proteinExistence type="predicted"/>
<gene>
    <name evidence="2" type="ORF">ACFSE1_09970</name>
</gene>
<organism evidence="2 3">
    <name type="scientific">Rhizobium helianthi</name>
    <dbReference type="NCBI Taxonomy" id="1132695"/>
    <lineage>
        <taxon>Bacteria</taxon>
        <taxon>Pseudomonadati</taxon>
        <taxon>Pseudomonadota</taxon>
        <taxon>Alphaproteobacteria</taxon>
        <taxon>Hyphomicrobiales</taxon>
        <taxon>Rhizobiaceae</taxon>
        <taxon>Rhizobium/Agrobacterium group</taxon>
        <taxon>Rhizobium</taxon>
    </lineage>
</organism>
<dbReference type="RefSeq" id="WP_377400145.1">
    <property type="nucleotide sequence ID" value="NZ_JBHUEQ010000016.1"/>
</dbReference>
<sequence length="384" mass="42639">MDIVSAERLRKAAEGLSEDWLQNLGTMGLGGFAELRSGDALASAIGNVFQVVRENAVGNNVPPGQPAIETDQSVSVAPLTIMVTNFLQDTEVFPDITTWMAYAATLLAQEDFATTFSATGSHEERLTGHLLSSLLNSVDVTLDYASRCFQDQVFPDKMDFRSQQAEINEAILFHYADIAMGKQEKDTGADLGVVLCLFIEGIRCFRPFRLQAKKVNSEGRADIRHPKHNVWGQAEKLLNSRIGHYLFYFQRNSTNDRPLAVPSPIVQSVETILSTSEYASNVDTSINSLDLATFILREMCRLERDEHDYSTLDEAIGVLLENHDDPPSGVVAFGNVDTAFRLTRRLETAIDNIQRHVQPEPEPDYENDGPTYRPALIASKGLNR</sequence>
<dbReference type="Proteomes" id="UP001597322">
    <property type="component" value="Unassembled WGS sequence"/>
</dbReference>
<name>A0ABW4M487_9HYPH</name>